<dbReference type="Proteomes" id="UP001328107">
    <property type="component" value="Unassembled WGS sequence"/>
</dbReference>
<protein>
    <submittedName>
        <fullName evidence="1">Uncharacterized protein</fullName>
    </submittedName>
</protein>
<evidence type="ECO:0000313" key="1">
    <source>
        <dbReference type="EMBL" id="GMR37971.1"/>
    </source>
</evidence>
<sequence>MGKVTMMMRSARMVSKESMMENHLLVDIYGSIRCQYFRHNLQIFLPKVVNFNRDLFNTILFNLFQYCIPVVASKTPYFQSLHSNISHFLNCFPYVQENR</sequence>
<proteinExistence type="predicted"/>
<evidence type="ECO:0000313" key="2">
    <source>
        <dbReference type="Proteomes" id="UP001328107"/>
    </source>
</evidence>
<dbReference type="AlphaFoldDB" id="A0AAN5CDU2"/>
<comment type="caution">
    <text evidence="1">The sequence shown here is derived from an EMBL/GenBank/DDBJ whole genome shotgun (WGS) entry which is preliminary data.</text>
</comment>
<reference evidence="2" key="1">
    <citation type="submission" date="2022-10" db="EMBL/GenBank/DDBJ databases">
        <title>Genome assembly of Pristionchus species.</title>
        <authorList>
            <person name="Yoshida K."/>
            <person name="Sommer R.J."/>
        </authorList>
    </citation>
    <scope>NUCLEOTIDE SEQUENCE [LARGE SCALE GENOMIC DNA]</scope>
    <source>
        <strain evidence="2">RS5460</strain>
    </source>
</reference>
<organism evidence="1 2">
    <name type="scientific">Pristionchus mayeri</name>
    <dbReference type="NCBI Taxonomy" id="1317129"/>
    <lineage>
        <taxon>Eukaryota</taxon>
        <taxon>Metazoa</taxon>
        <taxon>Ecdysozoa</taxon>
        <taxon>Nematoda</taxon>
        <taxon>Chromadorea</taxon>
        <taxon>Rhabditida</taxon>
        <taxon>Rhabditina</taxon>
        <taxon>Diplogasteromorpha</taxon>
        <taxon>Diplogasteroidea</taxon>
        <taxon>Neodiplogasteridae</taxon>
        <taxon>Pristionchus</taxon>
    </lineage>
</organism>
<feature type="non-terminal residue" evidence="1">
    <location>
        <position position="99"/>
    </location>
</feature>
<dbReference type="EMBL" id="BTRK01000002">
    <property type="protein sequence ID" value="GMR37971.1"/>
    <property type="molecule type" value="Genomic_DNA"/>
</dbReference>
<keyword evidence="2" id="KW-1185">Reference proteome</keyword>
<name>A0AAN5CDU2_9BILA</name>
<gene>
    <name evidence="1" type="ORF">PMAYCL1PPCAC_08166</name>
</gene>
<accession>A0AAN5CDU2</accession>